<dbReference type="Gene3D" id="3.30.460.80">
    <property type="entry name" value="NADH:ubiquinone oxidoreductase, 30kDa subunit"/>
    <property type="match status" value="1"/>
</dbReference>
<dbReference type="OrthoDB" id="9803286at2"/>
<accession>A0A4R1BNG5</accession>
<dbReference type="InterPro" id="IPR037232">
    <property type="entry name" value="NADH_quin_OxRdtase_su_C/D-like"/>
</dbReference>
<comment type="caution">
    <text evidence="3">The sequence shown here is derived from an EMBL/GenBank/DDBJ whole genome shotgun (WGS) entry which is preliminary data.</text>
</comment>
<dbReference type="PANTHER" id="PTHR10884:SF14">
    <property type="entry name" value="NADH DEHYDROGENASE [UBIQUINONE] IRON-SULFUR PROTEIN 3, MITOCHONDRIAL"/>
    <property type="match status" value="1"/>
</dbReference>
<organism evidence="3 4">
    <name type="scientific">Parasulfuritortus cantonensis</name>
    <dbReference type="NCBI Taxonomy" id="2528202"/>
    <lineage>
        <taxon>Bacteria</taxon>
        <taxon>Pseudomonadati</taxon>
        <taxon>Pseudomonadota</taxon>
        <taxon>Betaproteobacteria</taxon>
        <taxon>Nitrosomonadales</taxon>
        <taxon>Thiobacillaceae</taxon>
        <taxon>Parasulfuritortus</taxon>
    </lineage>
</organism>
<dbReference type="InterPro" id="IPR001268">
    <property type="entry name" value="NADH_UbQ_OxRdtase_30kDa_su"/>
</dbReference>
<dbReference type="GO" id="GO:0008137">
    <property type="term" value="F:NADH dehydrogenase (ubiquinone) activity"/>
    <property type="evidence" value="ECO:0007669"/>
    <property type="project" value="InterPro"/>
</dbReference>
<dbReference type="EMBL" id="SJZB01000008">
    <property type="protein sequence ID" value="TCJ18928.1"/>
    <property type="molecule type" value="Genomic_DNA"/>
</dbReference>
<dbReference type="AlphaFoldDB" id="A0A4R1BNG5"/>
<sequence>MTTDIGQWLGHLIGQVEGVQHRGRHARRQRLDVAPDALPALLELLQGKGSFVHLSAISCVDWPEDGQFELVYHVWSYELKTLVSAHIRIPREPGRYLSVYDIYKPAAFFERDIHEMYGVFFEGSPSMEKFILTEWDGPPPMRKEFDSENWVNDHFDWQDYHPDWLNDIESRGGGIAIRPDEQRFSRKAKHES</sequence>
<evidence type="ECO:0000256" key="1">
    <source>
        <dbReference type="ARBA" id="ARBA00007569"/>
    </source>
</evidence>
<evidence type="ECO:0000259" key="2">
    <source>
        <dbReference type="Pfam" id="PF00329"/>
    </source>
</evidence>
<comment type="similarity">
    <text evidence="1">Belongs to the complex I 30 kDa subunit family.</text>
</comment>
<dbReference type="Pfam" id="PF00329">
    <property type="entry name" value="Complex1_30kDa"/>
    <property type="match status" value="1"/>
</dbReference>
<feature type="domain" description="NADH:ubiquinone oxidoreductase 30kDa subunit" evidence="2">
    <location>
        <begin position="32"/>
        <end position="148"/>
    </location>
</feature>
<protein>
    <submittedName>
        <fullName evidence="3">NADH-quinone oxidoreductase subunit C</fullName>
    </submittedName>
</protein>
<dbReference type="SUPFAM" id="SSF143243">
    <property type="entry name" value="Nqo5-like"/>
    <property type="match status" value="1"/>
</dbReference>
<proteinExistence type="inferred from homology"/>
<dbReference type="PANTHER" id="PTHR10884">
    <property type="entry name" value="NADH DEHYDROGENASE UBIQUINONE IRON-SULFUR PROTEIN 3"/>
    <property type="match status" value="1"/>
</dbReference>
<name>A0A4R1BNG5_9PROT</name>
<keyword evidence="4" id="KW-1185">Reference proteome</keyword>
<evidence type="ECO:0000313" key="3">
    <source>
        <dbReference type="EMBL" id="TCJ18928.1"/>
    </source>
</evidence>
<dbReference type="RefSeq" id="WP_131444556.1">
    <property type="nucleotide sequence ID" value="NZ_SJZB01000008.1"/>
</dbReference>
<gene>
    <name evidence="3" type="ORF">EZJ19_01610</name>
</gene>
<dbReference type="Proteomes" id="UP000295443">
    <property type="component" value="Unassembled WGS sequence"/>
</dbReference>
<reference evidence="3 4" key="1">
    <citation type="submission" date="2019-03" db="EMBL/GenBank/DDBJ databases">
        <title>Genome sequence of Thiobacillaceae bacterium LSR1, a sulfur-oxidizing bacterium isolated from freshwater sediment.</title>
        <authorList>
            <person name="Li S."/>
        </authorList>
    </citation>
    <scope>NUCLEOTIDE SEQUENCE [LARGE SCALE GENOMIC DNA]</scope>
    <source>
        <strain evidence="3 4">LSR1</strain>
    </source>
</reference>
<evidence type="ECO:0000313" key="4">
    <source>
        <dbReference type="Proteomes" id="UP000295443"/>
    </source>
</evidence>